<dbReference type="PANTHER" id="PTHR46825:SF15">
    <property type="entry name" value="BETA-LACTAMASE-RELATED DOMAIN-CONTAINING PROTEIN"/>
    <property type="match status" value="1"/>
</dbReference>
<dbReference type="RefSeq" id="WP_072861249.1">
    <property type="nucleotide sequence ID" value="NZ_FQUX01000002.1"/>
</dbReference>
<dbReference type="Pfam" id="PF00144">
    <property type="entry name" value="Beta-lactamase"/>
    <property type="match status" value="1"/>
</dbReference>
<feature type="domain" description="Beta-lactamase-related" evidence="1">
    <location>
        <begin position="68"/>
        <end position="397"/>
    </location>
</feature>
<evidence type="ECO:0000313" key="2">
    <source>
        <dbReference type="EMBL" id="SHF04195.1"/>
    </source>
</evidence>
<dbReference type="EMBL" id="FQUX01000002">
    <property type="protein sequence ID" value="SHF04195.1"/>
    <property type="molecule type" value="Genomic_DNA"/>
</dbReference>
<organism evidence="2 3">
    <name type="scientific">Arenibacter palladensis</name>
    <dbReference type="NCBI Taxonomy" id="237373"/>
    <lineage>
        <taxon>Bacteria</taxon>
        <taxon>Pseudomonadati</taxon>
        <taxon>Bacteroidota</taxon>
        <taxon>Flavobacteriia</taxon>
        <taxon>Flavobacteriales</taxon>
        <taxon>Flavobacteriaceae</taxon>
        <taxon>Arenibacter</taxon>
    </lineage>
</organism>
<dbReference type="Proteomes" id="UP000184406">
    <property type="component" value="Unassembled WGS sequence"/>
</dbReference>
<dbReference type="InterPro" id="IPR001466">
    <property type="entry name" value="Beta-lactam-related"/>
</dbReference>
<dbReference type="OrthoDB" id="1522765at2"/>
<dbReference type="PANTHER" id="PTHR46825">
    <property type="entry name" value="D-ALANYL-D-ALANINE-CARBOXYPEPTIDASE/ENDOPEPTIDASE AMPH"/>
    <property type="match status" value="1"/>
</dbReference>
<protein>
    <submittedName>
        <fullName evidence="2">Beta-lactamase class C</fullName>
    </submittedName>
</protein>
<dbReference type="SUPFAM" id="SSF56601">
    <property type="entry name" value="beta-lactamase/transpeptidase-like"/>
    <property type="match status" value="1"/>
</dbReference>
<dbReference type="InterPro" id="IPR012338">
    <property type="entry name" value="Beta-lactam/transpept-like"/>
</dbReference>
<evidence type="ECO:0000313" key="3">
    <source>
        <dbReference type="Proteomes" id="UP000184406"/>
    </source>
</evidence>
<accession>A0A1M4YEN0</accession>
<name>A0A1M4YEN0_9FLAO</name>
<dbReference type="AlphaFoldDB" id="A0A1M4YEN0"/>
<reference evidence="3" key="1">
    <citation type="submission" date="2016-11" db="EMBL/GenBank/DDBJ databases">
        <authorList>
            <person name="Varghese N."/>
            <person name="Submissions S."/>
        </authorList>
    </citation>
    <scope>NUCLEOTIDE SEQUENCE [LARGE SCALE GENOMIC DNA]</scope>
    <source>
        <strain evidence="3">DSM 17539</strain>
    </source>
</reference>
<evidence type="ECO:0000259" key="1">
    <source>
        <dbReference type="Pfam" id="PF00144"/>
    </source>
</evidence>
<dbReference type="InterPro" id="IPR050491">
    <property type="entry name" value="AmpC-like"/>
</dbReference>
<dbReference type="Gene3D" id="3.40.710.10">
    <property type="entry name" value="DD-peptidase/beta-lactamase superfamily"/>
    <property type="match status" value="1"/>
</dbReference>
<keyword evidence="3" id="KW-1185">Reference proteome</keyword>
<proteinExistence type="predicted"/>
<sequence length="436" mass="48642">MKRSKIWIGISLLVLTLITLVLNAFMSAPDNGSKVALTSTDHLKDVLAAKEELLYKRHQDELKAALKDYFDKAISAGDIVGAGVSIVKGDSIVISDGFGKRNINRDERVDGGTIFRLGSLSKGFAGVLAAELKDEGKLHWEDRVSDFIPEFRFGDINNTNKITLANILSHTAGTPYHSYTNLVEAGLPLHAIAERFKEITPISEPGSMYSYQNAMFALCGEMIQKATGQDISEVLTNTFFNPLGMCSTTMDYETLAHMENVAMPHSKRRNGWRTLPLSNNYYNAIAAGGISASSVDMAKWMRFLLGNNPELMSKSALAETFSPFIEIKGESKYYQHWPGHKTSYYGYGWRIHKFMEKDSDQEKTIWHHGGSVNNYRNEIAIYPEADLGICVLLSNNSRIAKTVIPDLYAIVKEIFGEITPYHQLKTGNDLVQLHLE</sequence>
<gene>
    <name evidence="2" type="ORF">SAMN03080594_102417</name>
</gene>